<sequence length="93" mass="10591">MSNVYTKDTVSLETHRYSLKLAVTAAEARAHIQMQVQLSMYKQLCRLLIIVLVLMALISIWISATVQQHRMKINNSSTLSATVYTNDPHKINM</sequence>
<protein>
    <submittedName>
        <fullName evidence="2">Uncharacterized protein</fullName>
    </submittedName>
</protein>
<dbReference type="RefSeq" id="WP_264734601.1">
    <property type="nucleotide sequence ID" value="NZ_JAPDNR010000001.1"/>
</dbReference>
<organism evidence="2 3">
    <name type="scientific">Chitinophaga nivalis</name>
    <dbReference type="NCBI Taxonomy" id="2991709"/>
    <lineage>
        <taxon>Bacteria</taxon>
        <taxon>Pseudomonadati</taxon>
        <taxon>Bacteroidota</taxon>
        <taxon>Chitinophagia</taxon>
        <taxon>Chitinophagales</taxon>
        <taxon>Chitinophagaceae</taxon>
        <taxon>Chitinophaga</taxon>
    </lineage>
</organism>
<name>A0ABT3IUY1_9BACT</name>
<gene>
    <name evidence="2" type="ORF">OL497_28140</name>
</gene>
<evidence type="ECO:0000313" key="3">
    <source>
        <dbReference type="Proteomes" id="UP001207742"/>
    </source>
</evidence>
<dbReference type="Proteomes" id="UP001207742">
    <property type="component" value="Unassembled WGS sequence"/>
</dbReference>
<keyword evidence="1" id="KW-0812">Transmembrane</keyword>
<proteinExistence type="predicted"/>
<reference evidence="2 3" key="1">
    <citation type="submission" date="2022-10" db="EMBL/GenBank/DDBJ databases">
        <title>Chitinophaga nivalis PC15 sp. nov., isolated from Pyeongchang county, South Korea.</title>
        <authorList>
            <person name="Trinh H.N."/>
        </authorList>
    </citation>
    <scope>NUCLEOTIDE SEQUENCE [LARGE SCALE GENOMIC DNA]</scope>
    <source>
        <strain evidence="2 3">PC14</strain>
    </source>
</reference>
<keyword evidence="1" id="KW-1133">Transmembrane helix</keyword>
<keyword evidence="3" id="KW-1185">Reference proteome</keyword>
<evidence type="ECO:0000313" key="2">
    <source>
        <dbReference type="EMBL" id="MCW3487796.1"/>
    </source>
</evidence>
<evidence type="ECO:0000256" key="1">
    <source>
        <dbReference type="SAM" id="Phobius"/>
    </source>
</evidence>
<comment type="caution">
    <text evidence="2">The sequence shown here is derived from an EMBL/GenBank/DDBJ whole genome shotgun (WGS) entry which is preliminary data.</text>
</comment>
<feature type="transmembrane region" description="Helical" evidence="1">
    <location>
        <begin position="44"/>
        <end position="64"/>
    </location>
</feature>
<accession>A0ABT3IUY1</accession>
<keyword evidence="1" id="KW-0472">Membrane</keyword>
<dbReference type="EMBL" id="JAPDNS010000002">
    <property type="protein sequence ID" value="MCW3487796.1"/>
    <property type="molecule type" value="Genomic_DNA"/>
</dbReference>